<dbReference type="EMBL" id="OY731401">
    <property type="protein sequence ID" value="CAJ1947172.1"/>
    <property type="molecule type" value="Genomic_DNA"/>
</dbReference>
<organism evidence="1 2">
    <name type="scientific">Sphenostylis stenocarpa</name>
    <dbReference type="NCBI Taxonomy" id="92480"/>
    <lineage>
        <taxon>Eukaryota</taxon>
        <taxon>Viridiplantae</taxon>
        <taxon>Streptophyta</taxon>
        <taxon>Embryophyta</taxon>
        <taxon>Tracheophyta</taxon>
        <taxon>Spermatophyta</taxon>
        <taxon>Magnoliopsida</taxon>
        <taxon>eudicotyledons</taxon>
        <taxon>Gunneridae</taxon>
        <taxon>Pentapetalae</taxon>
        <taxon>rosids</taxon>
        <taxon>fabids</taxon>
        <taxon>Fabales</taxon>
        <taxon>Fabaceae</taxon>
        <taxon>Papilionoideae</taxon>
        <taxon>50 kb inversion clade</taxon>
        <taxon>NPAAA clade</taxon>
        <taxon>indigoferoid/millettioid clade</taxon>
        <taxon>Phaseoleae</taxon>
        <taxon>Sphenostylis</taxon>
    </lineage>
</organism>
<reference evidence="1" key="1">
    <citation type="submission" date="2023-10" db="EMBL/GenBank/DDBJ databases">
        <authorList>
            <person name="Domelevo Entfellner J.-B."/>
        </authorList>
    </citation>
    <scope>NUCLEOTIDE SEQUENCE</scope>
</reference>
<keyword evidence="2" id="KW-1185">Reference proteome</keyword>
<sequence>VTFGKMFEGVTMLHTEPLLAYLVKVMVDKVCNGNVIVSVTIDEGYYCSTNTSKFYCLT</sequence>
<evidence type="ECO:0000313" key="2">
    <source>
        <dbReference type="Proteomes" id="UP001189624"/>
    </source>
</evidence>
<accession>A0AA86VLP2</accession>
<dbReference type="AlphaFoldDB" id="A0AA86VLP2"/>
<gene>
    <name evidence="1" type="ORF">AYBTSS11_LOCUS12522</name>
</gene>
<evidence type="ECO:0000313" key="1">
    <source>
        <dbReference type="EMBL" id="CAJ1947172.1"/>
    </source>
</evidence>
<name>A0AA86VLP2_9FABA</name>
<feature type="non-terminal residue" evidence="1">
    <location>
        <position position="1"/>
    </location>
</feature>
<protein>
    <submittedName>
        <fullName evidence="1">Uncharacterized protein</fullName>
    </submittedName>
</protein>
<dbReference type="Gramene" id="rna-AYBTSS11_LOCUS12522">
    <property type="protein sequence ID" value="CAJ1947172.1"/>
    <property type="gene ID" value="gene-AYBTSS11_LOCUS12522"/>
</dbReference>
<proteinExistence type="predicted"/>
<dbReference type="Proteomes" id="UP001189624">
    <property type="component" value="Chromosome 4"/>
</dbReference>